<evidence type="ECO:0000256" key="2">
    <source>
        <dbReference type="ARBA" id="ARBA00022737"/>
    </source>
</evidence>
<dbReference type="Gene3D" id="1.25.40.10">
    <property type="entry name" value="Tetratricopeptide repeat domain"/>
    <property type="match status" value="2"/>
</dbReference>
<feature type="non-terminal residue" evidence="4">
    <location>
        <position position="208"/>
    </location>
</feature>
<dbReference type="EMBL" id="KZ305082">
    <property type="protein sequence ID" value="PIA28889.1"/>
    <property type="molecule type" value="Genomic_DNA"/>
</dbReference>
<name>A0A2G5CCA0_AQUCA</name>
<comment type="similarity">
    <text evidence="1">Belongs to the PPR family. P subfamily.</text>
</comment>
<evidence type="ECO:0000256" key="3">
    <source>
        <dbReference type="PROSITE-ProRule" id="PRU00708"/>
    </source>
</evidence>
<dbReference type="STRING" id="218851.A0A2G5CCA0"/>
<organism evidence="4 5">
    <name type="scientific">Aquilegia coerulea</name>
    <name type="common">Rocky mountain columbine</name>
    <dbReference type="NCBI Taxonomy" id="218851"/>
    <lineage>
        <taxon>Eukaryota</taxon>
        <taxon>Viridiplantae</taxon>
        <taxon>Streptophyta</taxon>
        <taxon>Embryophyta</taxon>
        <taxon>Tracheophyta</taxon>
        <taxon>Spermatophyta</taxon>
        <taxon>Magnoliopsida</taxon>
        <taxon>Ranunculales</taxon>
        <taxon>Ranunculaceae</taxon>
        <taxon>Thalictroideae</taxon>
        <taxon>Aquilegia</taxon>
    </lineage>
</organism>
<dbReference type="PANTHER" id="PTHR47447">
    <property type="entry name" value="OS03G0856100 PROTEIN"/>
    <property type="match status" value="1"/>
</dbReference>
<dbReference type="GO" id="GO:0042134">
    <property type="term" value="F:rRNA primary transcript binding"/>
    <property type="evidence" value="ECO:0007669"/>
    <property type="project" value="TreeGrafter"/>
</dbReference>
<dbReference type="PROSITE" id="PS51375">
    <property type="entry name" value="PPR"/>
    <property type="match status" value="3"/>
</dbReference>
<protein>
    <recommendedName>
        <fullName evidence="6">Pentatricopeptide repeat-containing protein</fullName>
    </recommendedName>
</protein>
<feature type="repeat" description="PPR" evidence="3">
    <location>
        <begin position="94"/>
        <end position="128"/>
    </location>
</feature>
<dbReference type="Pfam" id="PF13812">
    <property type="entry name" value="PPR_3"/>
    <property type="match status" value="1"/>
</dbReference>
<dbReference type="GO" id="GO:0045727">
    <property type="term" value="P:positive regulation of translation"/>
    <property type="evidence" value="ECO:0007669"/>
    <property type="project" value="TreeGrafter"/>
</dbReference>
<dbReference type="NCBIfam" id="TIGR00756">
    <property type="entry name" value="PPR"/>
    <property type="match status" value="4"/>
</dbReference>
<proteinExistence type="inferred from homology"/>
<sequence>LVEEMRQRAISPYSMLITHFGKEGLFDSALSWLQQIMEQHRIQGDLSLLKSLGINPHLVAYNIYTMINVFGKAKLFREAKRLLYEMRQVGVVPDSVSYSTLIGTFVENKRFIEALSIFSEMKEIDMAKEADRLFWSMRKMEIEPNVVSYNTLLRVYSIHLFRLMQRKDIDQNFVTYNTMIKLYGKSMEHEKATNLVQEVQTRGIEPDA</sequence>
<feature type="non-terminal residue" evidence="4">
    <location>
        <position position="1"/>
    </location>
</feature>
<reference evidence="4 5" key="1">
    <citation type="submission" date="2017-09" db="EMBL/GenBank/DDBJ databases">
        <title>WGS assembly of Aquilegia coerulea Goldsmith.</title>
        <authorList>
            <person name="Hodges S."/>
            <person name="Kramer E."/>
            <person name="Nordborg M."/>
            <person name="Tomkins J."/>
            <person name="Borevitz J."/>
            <person name="Derieg N."/>
            <person name="Yan J."/>
            <person name="Mihaltcheva S."/>
            <person name="Hayes R.D."/>
            <person name="Rokhsar D."/>
        </authorList>
    </citation>
    <scope>NUCLEOTIDE SEQUENCE [LARGE SCALE GENOMIC DNA]</scope>
    <source>
        <strain evidence="5">cv. Goldsmith</strain>
    </source>
</reference>
<keyword evidence="5" id="KW-1185">Reference proteome</keyword>
<gene>
    <name evidence="4" type="ORF">AQUCO_06500015v1</name>
</gene>
<dbReference type="GO" id="GO:0003729">
    <property type="term" value="F:mRNA binding"/>
    <property type="evidence" value="ECO:0007669"/>
    <property type="project" value="TreeGrafter"/>
</dbReference>
<evidence type="ECO:0008006" key="6">
    <source>
        <dbReference type="Google" id="ProtNLM"/>
    </source>
</evidence>
<accession>A0A2G5CCA0</accession>
<dbReference type="GO" id="GO:0009570">
    <property type="term" value="C:chloroplast stroma"/>
    <property type="evidence" value="ECO:0007669"/>
    <property type="project" value="TreeGrafter"/>
</dbReference>
<keyword evidence="2" id="KW-0677">Repeat</keyword>
<dbReference type="OrthoDB" id="185373at2759"/>
<feature type="repeat" description="PPR" evidence="3">
    <location>
        <begin position="59"/>
        <end position="93"/>
    </location>
</feature>
<evidence type="ECO:0000313" key="4">
    <source>
        <dbReference type="EMBL" id="PIA28889.1"/>
    </source>
</evidence>
<dbReference type="InterPro" id="IPR011990">
    <property type="entry name" value="TPR-like_helical_dom_sf"/>
</dbReference>
<dbReference type="Pfam" id="PF01535">
    <property type="entry name" value="PPR"/>
    <property type="match status" value="2"/>
</dbReference>
<evidence type="ECO:0000256" key="1">
    <source>
        <dbReference type="ARBA" id="ARBA00007626"/>
    </source>
</evidence>
<dbReference type="InterPro" id="IPR002885">
    <property type="entry name" value="PPR_rpt"/>
</dbReference>
<feature type="repeat" description="PPR" evidence="3">
    <location>
        <begin position="172"/>
        <end position="206"/>
    </location>
</feature>
<dbReference type="AlphaFoldDB" id="A0A2G5CCA0"/>
<dbReference type="Proteomes" id="UP000230069">
    <property type="component" value="Unassembled WGS sequence"/>
</dbReference>
<evidence type="ECO:0000313" key="5">
    <source>
        <dbReference type="Proteomes" id="UP000230069"/>
    </source>
</evidence>
<dbReference type="Pfam" id="PF13041">
    <property type="entry name" value="PPR_2"/>
    <property type="match status" value="1"/>
</dbReference>
<dbReference type="InParanoid" id="A0A2G5CCA0"/>
<dbReference type="PANTHER" id="PTHR47447:SF17">
    <property type="entry name" value="OS12G0638900 PROTEIN"/>
    <property type="match status" value="1"/>
</dbReference>